<name>A0A5C8I958_9MICO</name>
<feature type="region of interest" description="Disordered" evidence="1">
    <location>
        <begin position="80"/>
        <end position="104"/>
    </location>
</feature>
<keyword evidence="4" id="KW-1185">Reference proteome</keyword>
<dbReference type="AlphaFoldDB" id="A0A5C8I958"/>
<dbReference type="RefSeq" id="WP_147051489.1">
    <property type="nucleotide sequence ID" value="NZ_BKAH01000022.1"/>
</dbReference>
<dbReference type="EMBL" id="VRSX01000002">
    <property type="protein sequence ID" value="TXK14385.1"/>
    <property type="molecule type" value="Genomic_DNA"/>
</dbReference>
<keyword evidence="2" id="KW-0812">Transmembrane</keyword>
<feature type="transmembrane region" description="Helical" evidence="2">
    <location>
        <begin position="35"/>
        <end position="57"/>
    </location>
</feature>
<reference evidence="3 4" key="1">
    <citation type="submission" date="2019-08" db="EMBL/GenBank/DDBJ databases">
        <authorList>
            <person name="Dong K."/>
        </authorList>
    </citation>
    <scope>NUCLEOTIDE SEQUENCE [LARGE SCALE GENOMIC DNA]</scope>
    <source>
        <strain evidence="3 4">K-1</strain>
    </source>
</reference>
<comment type="caution">
    <text evidence="3">The sequence shown here is derived from an EMBL/GenBank/DDBJ whole genome shotgun (WGS) entry which is preliminary data.</text>
</comment>
<evidence type="ECO:0000256" key="1">
    <source>
        <dbReference type="SAM" id="MobiDB-lite"/>
    </source>
</evidence>
<sequence>MSNTWSWVFGILTAAAAALGVIFFAATQQVSGRDWIVLGIGGLIGATVAALVATFVFHSDARKNRLASAAATAAARTESDLKRLDEESHARTESEREAATAEQSRLDRAALAEVALIEKRTALLQALPTRAERLAELREEITQSQINIIEADGNYKSGMISARDAAAHRFLDIAHEREAAANTWKVAKVGFEEKLSALETERDRLARLTDEQYLAEQRRLRGLD</sequence>
<dbReference type="OrthoDB" id="5142456at2"/>
<dbReference type="Proteomes" id="UP000321949">
    <property type="component" value="Unassembled WGS sequence"/>
</dbReference>
<evidence type="ECO:0000256" key="2">
    <source>
        <dbReference type="SAM" id="Phobius"/>
    </source>
</evidence>
<protein>
    <submittedName>
        <fullName evidence="3">Uncharacterized protein</fullName>
    </submittedName>
</protein>
<evidence type="ECO:0000313" key="3">
    <source>
        <dbReference type="EMBL" id="TXK14385.1"/>
    </source>
</evidence>
<accession>A0A5C8I958</accession>
<gene>
    <name evidence="3" type="ORF">FVP74_07445</name>
</gene>
<proteinExistence type="predicted"/>
<keyword evidence="2" id="KW-0472">Membrane</keyword>
<keyword evidence="2" id="KW-1133">Transmembrane helix</keyword>
<evidence type="ECO:0000313" key="4">
    <source>
        <dbReference type="Proteomes" id="UP000321949"/>
    </source>
</evidence>
<organism evidence="3 4">
    <name type="scientific">Microbacterium saccharophilum</name>
    <dbReference type="NCBI Taxonomy" id="1213358"/>
    <lineage>
        <taxon>Bacteria</taxon>
        <taxon>Bacillati</taxon>
        <taxon>Actinomycetota</taxon>
        <taxon>Actinomycetes</taxon>
        <taxon>Micrococcales</taxon>
        <taxon>Microbacteriaceae</taxon>
        <taxon>Microbacterium</taxon>
    </lineage>
</organism>